<dbReference type="InterPro" id="IPR007197">
    <property type="entry name" value="rSAM"/>
</dbReference>
<organism evidence="5">
    <name type="scientific">Siphoviridae sp. ctnPP24</name>
    <dbReference type="NCBI Taxonomy" id="2825662"/>
    <lineage>
        <taxon>Viruses</taxon>
        <taxon>Duplodnaviria</taxon>
        <taxon>Heunggongvirae</taxon>
        <taxon>Uroviricota</taxon>
        <taxon>Caudoviricetes</taxon>
    </lineage>
</organism>
<dbReference type="GO" id="GO:0051536">
    <property type="term" value="F:iron-sulfur cluster binding"/>
    <property type="evidence" value="ECO:0007669"/>
    <property type="project" value="UniProtKB-KW"/>
</dbReference>
<evidence type="ECO:0000313" key="5">
    <source>
        <dbReference type="EMBL" id="DAF87445.1"/>
    </source>
</evidence>
<dbReference type="SFLD" id="SFLDS00029">
    <property type="entry name" value="Radical_SAM"/>
    <property type="match status" value="1"/>
</dbReference>
<dbReference type="GO" id="GO:0003824">
    <property type="term" value="F:catalytic activity"/>
    <property type="evidence" value="ECO:0007669"/>
    <property type="project" value="InterPro"/>
</dbReference>
<protein>
    <submittedName>
        <fullName evidence="5">Oxidoreductase</fullName>
    </submittedName>
</protein>
<dbReference type="InterPro" id="IPR058240">
    <property type="entry name" value="rSAM_sf"/>
</dbReference>
<evidence type="ECO:0000256" key="1">
    <source>
        <dbReference type="ARBA" id="ARBA00022691"/>
    </source>
</evidence>
<accession>A0A8S5TZ09</accession>
<dbReference type="InterPro" id="IPR050377">
    <property type="entry name" value="Radical_SAM_PqqE_MftC-like"/>
</dbReference>
<proteinExistence type="predicted"/>
<dbReference type="PANTHER" id="PTHR11228:SF7">
    <property type="entry name" value="PQQA PEPTIDE CYCLASE"/>
    <property type="match status" value="1"/>
</dbReference>
<keyword evidence="4" id="KW-0411">Iron-sulfur</keyword>
<evidence type="ECO:0000256" key="4">
    <source>
        <dbReference type="ARBA" id="ARBA00023014"/>
    </source>
</evidence>
<name>A0A8S5TZ09_9CAUD</name>
<dbReference type="EMBL" id="BK015962">
    <property type="protein sequence ID" value="DAF87445.1"/>
    <property type="molecule type" value="Genomic_DNA"/>
</dbReference>
<reference evidence="5" key="1">
    <citation type="journal article" date="2021" name="Proc. Natl. Acad. Sci. U.S.A.">
        <title>A Catalog of Tens of Thousands of Viruses from Human Metagenomes Reveals Hidden Associations with Chronic Diseases.</title>
        <authorList>
            <person name="Tisza M.J."/>
            <person name="Buck C.B."/>
        </authorList>
    </citation>
    <scope>NUCLEOTIDE SEQUENCE</scope>
    <source>
        <strain evidence="5">CtnPP24</strain>
    </source>
</reference>
<dbReference type="SUPFAM" id="SSF102114">
    <property type="entry name" value="Radical SAM enzymes"/>
    <property type="match status" value="1"/>
</dbReference>
<dbReference type="GO" id="GO:0046872">
    <property type="term" value="F:metal ion binding"/>
    <property type="evidence" value="ECO:0007669"/>
    <property type="project" value="UniProtKB-KW"/>
</dbReference>
<dbReference type="PANTHER" id="PTHR11228">
    <property type="entry name" value="RADICAL SAM DOMAIN PROTEIN"/>
    <property type="match status" value="1"/>
</dbReference>
<dbReference type="Gene3D" id="3.20.20.70">
    <property type="entry name" value="Aldolase class I"/>
    <property type="match status" value="1"/>
</dbReference>
<keyword evidence="2" id="KW-0479">Metal-binding</keyword>
<keyword evidence="3" id="KW-0408">Iron</keyword>
<sequence length="320" mass="36660">MMAKDWNMTAKGFDPRPSNCVSYNNGNYTVTLSLADGTMIRYSKDDKLVPSFPDSMDIKITNCCSLNCRYCHEKSTKDGQHGDILSDSFIDKLHPYTQLALGGGNVLEHPDLVPLLKKCKELKLVPSVTVNQIHFMQQHKFLKRLTDEKLIYGLGISFHHADKNFLPMLRSFPNAVIHTIAGITKERDYEFLADNGLKILVLGYKKFGRGIEAYQESHRHIDNSIVNLKHLLPYMVKEKWFDSISFDNLALKQLDVKNLVSQDKWDMFYMGDEGSSTMYVDMVNHEFAANSTSEIRYPLLNNVEDMLKVIHQEKKGKNID</sequence>
<evidence type="ECO:0000256" key="3">
    <source>
        <dbReference type="ARBA" id="ARBA00023004"/>
    </source>
</evidence>
<evidence type="ECO:0000256" key="2">
    <source>
        <dbReference type="ARBA" id="ARBA00022723"/>
    </source>
</evidence>
<keyword evidence="1" id="KW-0949">S-adenosyl-L-methionine</keyword>
<dbReference type="InterPro" id="IPR013785">
    <property type="entry name" value="Aldolase_TIM"/>
</dbReference>